<dbReference type="GO" id="GO:0019265">
    <property type="term" value="P:glycine biosynthetic process, by transamination of glyoxylate"/>
    <property type="evidence" value="ECO:0007669"/>
    <property type="project" value="TreeGrafter"/>
</dbReference>
<protein>
    <submittedName>
        <fullName evidence="10">Alanine--glyoxylate aminotransferase family protein</fullName>
    </submittedName>
</protein>
<dbReference type="EMBL" id="CP071250">
    <property type="protein sequence ID" value="UUF09425.1"/>
    <property type="molecule type" value="Genomic_DNA"/>
</dbReference>
<dbReference type="RefSeq" id="WP_212723731.1">
    <property type="nucleotide sequence ID" value="NZ_CP071249.1"/>
</dbReference>
<gene>
    <name evidence="9" type="ORF">J0J69_08425</name>
    <name evidence="10" type="ORF">J0J70_05565</name>
</gene>
<evidence type="ECO:0000256" key="4">
    <source>
        <dbReference type="PIRSR" id="PIRSR000524-1"/>
    </source>
</evidence>
<evidence type="ECO:0000313" key="12">
    <source>
        <dbReference type="Proteomes" id="UP001058072"/>
    </source>
</evidence>
<dbReference type="EMBL" id="CP071249">
    <property type="protein sequence ID" value="UUF05122.1"/>
    <property type="molecule type" value="Genomic_DNA"/>
</dbReference>
<dbReference type="GO" id="GO:0008453">
    <property type="term" value="F:alanine-glyoxylate transaminase activity"/>
    <property type="evidence" value="ECO:0007669"/>
    <property type="project" value="TreeGrafter"/>
</dbReference>
<comment type="similarity">
    <text evidence="2 6">Belongs to the class-V pyridoxal-phosphate-dependent aminotransferase family.</text>
</comment>
<dbReference type="InterPro" id="IPR000192">
    <property type="entry name" value="Aminotrans_V_dom"/>
</dbReference>
<evidence type="ECO:0000313" key="9">
    <source>
        <dbReference type="EMBL" id="UUF05122.1"/>
    </source>
</evidence>
<dbReference type="PANTHER" id="PTHR21152:SF40">
    <property type="entry name" value="ALANINE--GLYOXYLATE AMINOTRANSFERASE"/>
    <property type="match status" value="1"/>
</dbReference>
<feature type="domain" description="Aminotransferase class V" evidence="8">
    <location>
        <begin position="26"/>
        <end position="348"/>
    </location>
</feature>
<comment type="cofactor">
    <cofactor evidence="1 5 7">
        <name>pyridoxal 5'-phosphate</name>
        <dbReference type="ChEBI" id="CHEBI:597326"/>
    </cofactor>
</comment>
<dbReference type="PROSITE" id="PS00595">
    <property type="entry name" value="AA_TRANSFER_CLASS_5"/>
    <property type="match status" value="1"/>
</dbReference>
<evidence type="ECO:0000256" key="1">
    <source>
        <dbReference type="ARBA" id="ARBA00001933"/>
    </source>
</evidence>
<dbReference type="Gene3D" id="3.90.1150.10">
    <property type="entry name" value="Aspartate Aminotransferase, domain 1"/>
    <property type="match status" value="1"/>
</dbReference>
<feature type="binding site" evidence="4">
    <location>
        <position position="335"/>
    </location>
    <ligand>
        <name>substrate</name>
    </ligand>
</feature>
<dbReference type="Gene3D" id="3.40.640.10">
    <property type="entry name" value="Type I PLP-dependent aspartate aminotransferase-like (Major domain)"/>
    <property type="match status" value="1"/>
</dbReference>
<keyword evidence="3 5" id="KW-0663">Pyridoxal phosphate</keyword>
<evidence type="ECO:0000256" key="2">
    <source>
        <dbReference type="ARBA" id="ARBA00009236"/>
    </source>
</evidence>
<evidence type="ECO:0000313" key="10">
    <source>
        <dbReference type="EMBL" id="UUF09425.1"/>
    </source>
</evidence>
<organism evidence="10 12">
    <name type="scientific">Turicibacter bilis</name>
    <dbReference type="NCBI Taxonomy" id="2735723"/>
    <lineage>
        <taxon>Bacteria</taxon>
        <taxon>Bacillati</taxon>
        <taxon>Bacillota</taxon>
        <taxon>Erysipelotrichia</taxon>
        <taxon>Erysipelotrichales</taxon>
        <taxon>Turicibacteraceae</taxon>
        <taxon>Turicibacter</taxon>
    </lineage>
</organism>
<dbReference type="SUPFAM" id="SSF53383">
    <property type="entry name" value="PLP-dependent transferases"/>
    <property type="match status" value="1"/>
</dbReference>
<dbReference type="InterPro" id="IPR015422">
    <property type="entry name" value="PyrdxlP-dep_Trfase_small"/>
</dbReference>
<dbReference type="PANTHER" id="PTHR21152">
    <property type="entry name" value="AMINOTRANSFERASE CLASS V"/>
    <property type="match status" value="1"/>
</dbReference>
<evidence type="ECO:0000256" key="7">
    <source>
        <dbReference type="RuleBase" id="RU004504"/>
    </source>
</evidence>
<accession>A0A9Q9CJ05</accession>
<dbReference type="GO" id="GO:0004760">
    <property type="term" value="F:L-serine-pyruvate transaminase activity"/>
    <property type="evidence" value="ECO:0007669"/>
    <property type="project" value="TreeGrafter"/>
</dbReference>
<feature type="modified residue" description="N6-(pyridoxal phosphate)lysine" evidence="5">
    <location>
        <position position="189"/>
    </location>
</feature>
<evidence type="ECO:0000256" key="6">
    <source>
        <dbReference type="RuleBase" id="RU004075"/>
    </source>
</evidence>
<reference evidence="10 11" key="1">
    <citation type="submission" date="2021-03" db="EMBL/GenBank/DDBJ databases">
        <title>Comparative Genomics and Metabolomics in the genus Turicibacter.</title>
        <authorList>
            <person name="Maki J."/>
            <person name="Looft T."/>
        </authorList>
    </citation>
    <scope>NUCLEOTIDE SEQUENCE</scope>
    <source>
        <strain evidence="10">ISU324</strain>
        <strain evidence="9 11">MMM721</strain>
    </source>
</reference>
<keyword evidence="10" id="KW-0808">Transferase</keyword>
<name>A0A9Q9CJ05_9FIRM</name>
<evidence type="ECO:0000256" key="5">
    <source>
        <dbReference type="PIRSR" id="PIRSR000524-50"/>
    </source>
</evidence>
<evidence type="ECO:0000259" key="8">
    <source>
        <dbReference type="Pfam" id="PF00266"/>
    </source>
</evidence>
<evidence type="ECO:0000313" key="11">
    <source>
        <dbReference type="Proteomes" id="UP001058016"/>
    </source>
</evidence>
<sequence length="363" mass="41110">MSKILFTPGPTNVPEEIRQVLGQDLIHHRMADYHQLLKEINEDLKVVFDTNNDVLILTSSGTGSMESTIVNLFSTNDEVLVINTGWFGERFIEICQVYGLQVHELRYEWGKTYNVVDVQEMLEKHPAIKGIFVTYHETATGVVNNLEQLGNLTKNTDRLLIADCISGMIVQQFHLDEWGVDCAVASSQKGFLLPPGLSFVALSNKAKEAVEHSNIPKYYWDYRKYLNYFYNKAEQPFTPAISIVVALQAALRQLLAKGLPQIIEDKQSIRKYAEDKFKELGFTLFIEDESIRGNVLVPVIVPKDIDGSKLTALIDERYDFTVAGGMGIYAGRMLRVGIIGEITEREIDLLIEYIKEVLPECKK</sequence>
<dbReference type="Proteomes" id="UP001058072">
    <property type="component" value="Chromosome"/>
</dbReference>
<keyword evidence="10" id="KW-0032">Aminotransferase</keyword>
<evidence type="ECO:0000256" key="3">
    <source>
        <dbReference type="ARBA" id="ARBA00022898"/>
    </source>
</evidence>
<dbReference type="AlphaFoldDB" id="A0A9Q9CJ05"/>
<dbReference type="InterPro" id="IPR015424">
    <property type="entry name" value="PyrdxlP-dep_Trfase"/>
</dbReference>
<proteinExistence type="inferred from homology"/>
<dbReference type="InterPro" id="IPR015421">
    <property type="entry name" value="PyrdxlP-dep_Trfase_major"/>
</dbReference>
<dbReference type="InterPro" id="IPR024169">
    <property type="entry name" value="SP_NH2Trfase/AEP_transaminase"/>
</dbReference>
<dbReference type="Pfam" id="PF00266">
    <property type="entry name" value="Aminotran_5"/>
    <property type="match status" value="1"/>
</dbReference>
<dbReference type="InterPro" id="IPR020578">
    <property type="entry name" value="Aminotrans_V_PyrdxlP_BS"/>
</dbReference>
<keyword evidence="11" id="KW-1185">Reference proteome</keyword>
<dbReference type="PIRSF" id="PIRSF000524">
    <property type="entry name" value="SPT"/>
    <property type="match status" value="1"/>
</dbReference>
<dbReference type="Proteomes" id="UP001058016">
    <property type="component" value="Chromosome"/>
</dbReference>